<proteinExistence type="inferred from homology"/>
<keyword evidence="7" id="KW-0238">DNA-binding</keyword>
<dbReference type="PROSITE" id="PS00718">
    <property type="entry name" value="SIGMA54_2"/>
    <property type="match status" value="1"/>
</dbReference>
<dbReference type="Pfam" id="PF04552">
    <property type="entry name" value="Sigma54_DBD"/>
    <property type="match status" value="1"/>
</dbReference>
<keyword evidence="4" id="KW-0548">Nucleotidyltransferase</keyword>
<dbReference type="PIRSF" id="PIRSF000774">
    <property type="entry name" value="RpoN"/>
    <property type="match status" value="1"/>
</dbReference>
<keyword evidence="5" id="KW-0805">Transcription regulation</keyword>
<keyword evidence="8" id="KW-0804">Transcription</keyword>
<dbReference type="Pfam" id="PF00309">
    <property type="entry name" value="Sigma54_AID"/>
    <property type="match status" value="1"/>
</dbReference>
<feature type="domain" description="RNA polymerase sigma factor 54 DNA-binding" evidence="9">
    <location>
        <begin position="290"/>
        <end position="449"/>
    </location>
</feature>
<dbReference type="Gene3D" id="1.10.10.60">
    <property type="entry name" value="Homeodomain-like"/>
    <property type="match status" value="1"/>
</dbReference>
<dbReference type="PROSITE" id="PS50044">
    <property type="entry name" value="SIGMA54_3"/>
    <property type="match status" value="1"/>
</dbReference>
<comment type="similarity">
    <text evidence="1">Belongs to the sigma-54 factor family.</text>
</comment>
<accession>A0ABT9ZV44</accession>
<dbReference type="InterPro" id="IPR038709">
    <property type="entry name" value="RpoN_core-bd_sf"/>
</dbReference>
<evidence type="ECO:0000256" key="4">
    <source>
        <dbReference type="ARBA" id="ARBA00022695"/>
    </source>
</evidence>
<protein>
    <submittedName>
        <fullName evidence="11">RNA polymerase sigma-54 factor</fullName>
    </submittedName>
</protein>
<comment type="caution">
    <text evidence="11">The sequence shown here is derived from an EMBL/GenBank/DDBJ whole genome shotgun (WGS) entry which is preliminary data.</text>
</comment>
<evidence type="ECO:0000256" key="1">
    <source>
        <dbReference type="ARBA" id="ARBA00008798"/>
    </source>
</evidence>
<feature type="domain" description="RNA polymerase sigma factor 54 core-binding" evidence="10">
    <location>
        <begin position="91"/>
        <end position="277"/>
    </location>
</feature>
<evidence type="ECO:0000256" key="5">
    <source>
        <dbReference type="ARBA" id="ARBA00023015"/>
    </source>
</evidence>
<evidence type="ECO:0000313" key="12">
    <source>
        <dbReference type="Proteomes" id="UP001230005"/>
    </source>
</evidence>
<dbReference type="PANTHER" id="PTHR32248">
    <property type="entry name" value="RNA POLYMERASE SIGMA-54 FACTOR"/>
    <property type="match status" value="1"/>
</dbReference>
<gene>
    <name evidence="11" type="ORF">J2S74_001970</name>
</gene>
<dbReference type="Gene3D" id="1.10.10.1330">
    <property type="entry name" value="RNA polymerase sigma-54 factor, core-binding domain"/>
    <property type="match status" value="1"/>
</dbReference>
<sequence>MNMDFGLFQQQSMKLVMTNELRQAIAMLQYSVLDLNDYLHEQQLENPLIELKDNRLREEMERKKYDDISLQKYDYRVRHHYDDDEGYSPIDHVTDGDEGLQDYLLNQIRFLHIDKSLRKIVTYLALSINENGYLLQPITELAEELQEPAAKMEEALAILQSLEPYGVGASSLKECLLIQLRQMEIRDTLAETIVEKHLDLLGKKQFKQIAKEENIDLDEVQYIADFIQTLNPKPGAAFHNEPAKYVVPDVTVKKVKGKYLVFLNDEHMPQMTINRRYAALMEEGEAEVSQYMRRKYEQFQWIKKSIEQRQQTLLSVTNAIVEHQLQFFEKGPEYLQPLTLKEIADIVQVHESTVSRATTKKYMQTPRGLFELKYFFTSTVGKDSGESSSSERVKIYLKKLVDEENKRKPLSDQKLSDLLKEQYGIQVSRRTVAKYRDEMHILSSSQRKRF</sequence>
<keyword evidence="6" id="KW-0731">Sigma factor</keyword>
<organism evidence="11 12">
    <name type="scientific">Evansella vedderi</name>
    <dbReference type="NCBI Taxonomy" id="38282"/>
    <lineage>
        <taxon>Bacteria</taxon>
        <taxon>Bacillati</taxon>
        <taxon>Bacillota</taxon>
        <taxon>Bacilli</taxon>
        <taxon>Bacillales</taxon>
        <taxon>Bacillaceae</taxon>
        <taxon>Evansella</taxon>
    </lineage>
</organism>
<keyword evidence="3" id="KW-0808">Transferase</keyword>
<dbReference type="PANTHER" id="PTHR32248:SF4">
    <property type="entry name" value="RNA POLYMERASE SIGMA-54 FACTOR"/>
    <property type="match status" value="1"/>
</dbReference>
<name>A0ABT9ZV44_9BACI</name>
<dbReference type="PROSITE" id="PS00717">
    <property type="entry name" value="SIGMA54_1"/>
    <property type="match status" value="1"/>
</dbReference>
<evidence type="ECO:0000256" key="2">
    <source>
        <dbReference type="ARBA" id="ARBA00022478"/>
    </source>
</evidence>
<dbReference type="RefSeq" id="WP_307324725.1">
    <property type="nucleotide sequence ID" value="NZ_JAUSUG010000006.1"/>
</dbReference>
<evidence type="ECO:0000259" key="10">
    <source>
        <dbReference type="Pfam" id="PF04963"/>
    </source>
</evidence>
<evidence type="ECO:0000259" key="9">
    <source>
        <dbReference type="Pfam" id="PF04552"/>
    </source>
</evidence>
<dbReference type="InterPro" id="IPR007046">
    <property type="entry name" value="RNA_pol_sigma_54_core-bd"/>
</dbReference>
<keyword evidence="12" id="KW-1185">Reference proteome</keyword>
<dbReference type="EMBL" id="JAUSUG010000006">
    <property type="protein sequence ID" value="MDQ0254591.1"/>
    <property type="molecule type" value="Genomic_DNA"/>
</dbReference>
<keyword evidence="2" id="KW-0240">DNA-directed RNA polymerase</keyword>
<dbReference type="InterPro" id="IPR000394">
    <property type="entry name" value="RNA_pol_sigma_54"/>
</dbReference>
<dbReference type="InterPro" id="IPR007634">
    <property type="entry name" value="RNA_pol_sigma_54_DNA-bd"/>
</dbReference>
<reference evidence="11 12" key="1">
    <citation type="submission" date="2023-07" db="EMBL/GenBank/DDBJ databases">
        <title>Genomic Encyclopedia of Type Strains, Phase IV (KMG-IV): sequencing the most valuable type-strain genomes for metagenomic binning, comparative biology and taxonomic classification.</title>
        <authorList>
            <person name="Goeker M."/>
        </authorList>
    </citation>
    <scope>NUCLEOTIDE SEQUENCE [LARGE SCALE GENOMIC DNA]</scope>
    <source>
        <strain evidence="11 12">DSM 9768</strain>
    </source>
</reference>
<evidence type="ECO:0000256" key="8">
    <source>
        <dbReference type="ARBA" id="ARBA00023163"/>
    </source>
</evidence>
<dbReference type="NCBIfam" id="TIGR02395">
    <property type="entry name" value="rpoN_sigma"/>
    <property type="match status" value="1"/>
</dbReference>
<evidence type="ECO:0000313" key="11">
    <source>
        <dbReference type="EMBL" id="MDQ0254591.1"/>
    </source>
</evidence>
<dbReference type="Proteomes" id="UP001230005">
    <property type="component" value="Unassembled WGS sequence"/>
</dbReference>
<evidence type="ECO:0000256" key="3">
    <source>
        <dbReference type="ARBA" id="ARBA00022679"/>
    </source>
</evidence>
<dbReference type="PRINTS" id="PR00045">
    <property type="entry name" value="SIGMA54FCT"/>
</dbReference>
<evidence type="ECO:0000256" key="7">
    <source>
        <dbReference type="ARBA" id="ARBA00023125"/>
    </source>
</evidence>
<dbReference type="Pfam" id="PF04963">
    <property type="entry name" value="Sigma54_CBD"/>
    <property type="match status" value="1"/>
</dbReference>
<evidence type="ECO:0000256" key="6">
    <source>
        <dbReference type="ARBA" id="ARBA00023082"/>
    </source>
</evidence>